<evidence type="ECO:0000313" key="2">
    <source>
        <dbReference type="Proteomes" id="UP000549009"/>
    </source>
</evidence>
<proteinExistence type="predicted"/>
<accession>A0A7W8B2M3</accession>
<evidence type="ECO:0000313" key="1">
    <source>
        <dbReference type="EMBL" id="MBB5108857.1"/>
    </source>
</evidence>
<organism evidence="1 2">
    <name type="scientific">Streptomyces spectabilis</name>
    <dbReference type="NCBI Taxonomy" id="68270"/>
    <lineage>
        <taxon>Bacteria</taxon>
        <taxon>Bacillati</taxon>
        <taxon>Actinomycetota</taxon>
        <taxon>Actinomycetes</taxon>
        <taxon>Kitasatosporales</taxon>
        <taxon>Streptomycetaceae</taxon>
        <taxon>Streptomyces</taxon>
    </lineage>
</organism>
<dbReference type="Proteomes" id="UP000549009">
    <property type="component" value="Unassembled WGS sequence"/>
</dbReference>
<protein>
    <submittedName>
        <fullName evidence="1">Uncharacterized protein</fullName>
    </submittedName>
</protein>
<reference evidence="1 2" key="1">
    <citation type="submission" date="2020-08" db="EMBL/GenBank/DDBJ databases">
        <title>Genomic Encyclopedia of Type Strains, Phase III (KMG-III): the genomes of soil and plant-associated and newly described type strains.</title>
        <authorList>
            <person name="Whitman W."/>
        </authorList>
    </citation>
    <scope>NUCLEOTIDE SEQUENCE [LARGE SCALE GENOMIC DNA]</scope>
    <source>
        <strain evidence="1 2">CECT 3146</strain>
    </source>
</reference>
<dbReference type="EMBL" id="JACHJD010000021">
    <property type="protein sequence ID" value="MBB5108857.1"/>
    <property type="molecule type" value="Genomic_DNA"/>
</dbReference>
<name>A0A7W8B2M3_STRST</name>
<dbReference type="AlphaFoldDB" id="A0A7W8B2M3"/>
<sequence length="46" mass="5069">MHDSQYAGATYAVQRLEANPGPAARLLRNYAALNALEGWDTPPQRL</sequence>
<gene>
    <name evidence="1" type="ORF">FHS40_007983</name>
</gene>
<comment type="caution">
    <text evidence="1">The sequence shown here is derived from an EMBL/GenBank/DDBJ whole genome shotgun (WGS) entry which is preliminary data.</text>
</comment>
<dbReference type="RefSeq" id="WP_170316310.1">
    <property type="nucleotide sequence ID" value="NZ_BMSQ01000017.1"/>
</dbReference>
<keyword evidence="2" id="KW-1185">Reference proteome</keyword>